<dbReference type="STRING" id="65357.A0A024G0J7"/>
<protein>
    <recommendedName>
        <fullName evidence="4">TEP-1 second beta-propeller domain-containing protein</fullName>
    </recommendedName>
</protein>
<evidence type="ECO:0000313" key="5">
    <source>
        <dbReference type="EMBL" id="CCI40357.1"/>
    </source>
</evidence>
<keyword evidence="6" id="KW-1185">Reference proteome</keyword>
<dbReference type="PROSITE" id="PS00678">
    <property type="entry name" value="WD_REPEATS_1"/>
    <property type="match status" value="3"/>
</dbReference>
<feature type="repeat" description="WD" evidence="3">
    <location>
        <begin position="355"/>
        <end position="389"/>
    </location>
</feature>
<dbReference type="Gene3D" id="1.20.960.30">
    <property type="match status" value="1"/>
</dbReference>
<feature type="repeat" description="WD" evidence="3">
    <location>
        <begin position="218"/>
        <end position="259"/>
    </location>
</feature>
<dbReference type="Gene3D" id="2.130.10.10">
    <property type="entry name" value="YVTN repeat-like/Quinoprotein amine dehydrogenase"/>
    <property type="match status" value="1"/>
</dbReference>
<proteinExistence type="predicted"/>
<dbReference type="InterPro" id="IPR036322">
    <property type="entry name" value="WD40_repeat_dom_sf"/>
</dbReference>
<feature type="repeat" description="WD" evidence="3">
    <location>
        <begin position="174"/>
        <end position="216"/>
    </location>
</feature>
<evidence type="ECO:0000256" key="1">
    <source>
        <dbReference type="ARBA" id="ARBA00022574"/>
    </source>
</evidence>
<dbReference type="InterPro" id="IPR020472">
    <property type="entry name" value="WD40_PAC1"/>
</dbReference>
<sequence length="396" mass="44246">MGERFADTSTAFEREANILRSADGTHAGLLEKKWTSVLRLQKKVLELEAKVHQMEEAAKLGNVISRRDVVGAHRSACLPRAPRKFELSGHRSPITCVVFHPVFSVIVSGSEDATLKVWDFEIGEYERTLKGHTNSVQSAAFNTTGTLLASTASDLTIKLWNFAAEGNYECIRTLRGHDHNVSCVIFDTIQSERIFTCSRDQHIKLWDISTGYCTKTLLNGHTDWIRDIALTDDSQVLASCGNDKSIVIWDLQTFRPIQTIREHEHVIESITFSRNVVEHRGTEKAVSRKSGLAGFANSPAAMLNLADSKSGGAGENGMHLDHAEVAKKLRYLLSGSRDRTVRLWEALSGVLLMNFTQHENWVRMVRFHPSGKYVISAAEDKSVRVFDIEASVECSY</sequence>
<dbReference type="InterPro" id="IPR019775">
    <property type="entry name" value="WD40_repeat_CS"/>
</dbReference>
<comment type="caution">
    <text evidence="5">The sequence shown here is derived from an EMBL/GenBank/DDBJ whole genome shotgun (WGS) entry which is preliminary data.</text>
</comment>
<dbReference type="Proteomes" id="UP000053237">
    <property type="component" value="Unassembled WGS sequence"/>
</dbReference>
<dbReference type="InParanoid" id="A0A024G0J7"/>
<dbReference type="CDD" id="cd00200">
    <property type="entry name" value="WD40"/>
    <property type="match status" value="1"/>
</dbReference>
<dbReference type="PROSITE" id="PS50294">
    <property type="entry name" value="WD_REPEATS_REGION"/>
    <property type="match status" value="5"/>
</dbReference>
<dbReference type="SMART" id="SM00320">
    <property type="entry name" value="WD40"/>
    <property type="match status" value="6"/>
</dbReference>
<dbReference type="InterPro" id="IPR015943">
    <property type="entry name" value="WD40/YVTN_repeat-like_dom_sf"/>
</dbReference>
<feature type="repeat" description="WD" evidence="3">
    <location>
        <begin position="129"/>
        <end position="161"/>
    </location>
</feature>
<keyword evidence="2" id="KW-0677">Repeat</keyword>
<dbReference type="EMBL" id="CAIX01000008">
    <property type="protein sequence ID" value="CCI40357.1"/>
    <property type="molecule type" value="Genomic_DNA"/>
</dbReference>
<dbReference type="InterPro" id="IPR001680">
    <property type="entry name" value="WD40_rpt"/>
</dbReference>
<feature type="repeat" description="WD" evidence="3">
    <location>
        <begin position="87"/>
        <end position="128"/>
    </location>
</feature>
<evidence type="ECO:0000313" key="6">
    <source>
        <dbReference type="Proteomes" id="UP000053237"/>
    </source>
</evidence>
<dbReference type="Pfam" id="PF25047">
    <property type="entry name" value="Beta-prop_TEP1_2nd"/>
    <property type="match status" value="1"/>
</dbReference>
<gene>
    <name evidence="5" type="ORF">BN9_011410</name>
</gene>
<name>A0A024G0J7_9STRA</name>
<dbReference type="SUPFAM" id="SSF50978">
    <property type="entry name" value="WD40 repeat-like"/>
    <property type="match status" value="1"/>
</dbReference>
<feature type="repeat" description="WD" evidence="3">
    <location>
        <begin position="330"/>
        <end position="354"/>
    </location>
</feature>
<dbReference type="PROSITE" id="PS50082">
    <property type="entry name" value="WD_REPEATS_2"/>
    <property type="match status" value="6"/>
</dbReference>
<accession>A0A024G0J7</accession>
<evidence type="ECO:0000259" key="4">
    <source>
        <dbReference type="Pfam" id="PF25047"/>
    </source>
</evidence>
<evidence type="ECO:0000256" key="2">
    <source>
        <dbReference type="ARBA" id="ARBA00022737"/>
    </source>
</evidence>
<dbReference type="InterPro" id="IPR037190">
    <property type="entry name" value="LIS1_N"/>
</dbReference>
<dbReference type="PRINTS" id="PR00320">
    <property type="entry name" value="GPROTEINBRPT"/>
</dbReference>
<dbReference type="SUPFAM" id="SSF109925">
    <property type="entry name" value="Lissencephaly-1 protein (Lis-1, PAF-AH alpha) N-terminal domain"/>
    <property type="match status" value="1"/>
</dbReference>
<dbReference type="OrthoDB" id="202197at2759"/>
<dbReference type="Pfam" id="PF00400">
    <property type="entry name" value="WD40"/>
    <property type="match status" value="2"/>
</dbReference>
<dbReference type="PANTHER" id="PTHR19848:SF8">
    <property type="entry name" value="F-BOX AND WD REPEAT DOMAIN CONTAINING 7"/>
    <property type="match status" value="1"/>
</dbReference>
<dbReference type="InterPro" id="IPR056829">
    <property type="entry name" value="Beta-prop_TEP1_2nd"/>
</dbReference>
<dbReference type="AlphaFoldDB" id="A0A024G0J7"/>
<reference evidence="5 6" key="1">
    <citation type="submission" date="2012-05" db="EMBL/GenBank/DDBJ databases">
        <title>Recombination and specialization in a pathogen metapopulation.</title>
        <authorList>
            <person name="Gardiner A."/>
            <person name="Kemen E."/>
            <person name="Schultz-Larsen T."/>
            <person name="MacLean D."/>
            <person name="Van Oosterhout C."/>
            <person name="Jones J.D.G."/>
        </authorList>
    </citation>
    <scope>NUCLEOTIDE SEQUENCE [LARGE SCALE GENOMIC DNA]</scope>
    <source>
        <strain evidence="5 6">Ac Nc2</strain>
    </source>
</reference>
<evidence type="ECO:0000256" key="3">
    <source>
        <dbReference type="PROSITE-ProRule" id="PRU00221"/>
    </source>
</evidence>
<organism evidence="5 6">
    <name type="scientific">Albugo candida</name>
    <dbReference type="NCBI Taxonomy" id="65357"/>
    <lineage>
        <taxon>Eukaryota</taxon>
        <taxon>Sar</taxon>
        <taxon>Stramenopiles</taxon>
        <taxon>Oomycota</taxon>
        <taxon>Peronosporomycetes</taxon>
        <taxon>Albuginales</taxon>
        <taxon>Albuginaceae</taxon>
        <taxon>Albugo</taxon>
    </lineage>
</organism>
<dbReference type="PANTHER" id="PTHR19848">
    <property type="entry name" value="WD40 REPEAT PROTEIN"/>
    <property type="match status" value="1"/>
</dbReference>
<keyword evidence="1 3" id="KW-0853">WD repeat</keyword>
<feature type="domain" description="TEP-1 second beta-propeller" evidence="4">
    <location>
        <begin position="104"/>
        <end position="275"/>
    </location>
</feature>